<gene>
    <name evidence="2" type="ORF">MNBD_GAMMA20-856</name>
</gene>
<evidence type="ECO:0000313" key="2">
    <source>
        <dbReference type="EMBL" id="VAW97148.1"/>
    </source>
</evidence>
<evidence type="ECO:0008006" key="3">
    <source>
        <dbReference type="Google" id="ProtNLM"/>
    </source>
</evidence>
<dbReference type="Gene3D" id="3.30.2310.20">
    <property type="entry name" value="RelE-like"/>
    <property type="match status" value="1"/>
</dbReference>
<organism evidence="2">
    <name type="scientific">hydrothermal vent metagenome</name>
    <dbReference type="NCBI Taxonomy" id="652676"/>
    <lineage>
        <taxon>unclassified sequences</taxon>
        <taxon>metagenomes</taxon>
        <taxon>ecological metagenomes</taxon>
    </lineage>
</organism>
<dbReference type="InterPro" id="IPR007712">
    <property type="entry name" value="RelE/ParE_toxin"/>
</dbReference>
<protein>
    <recommendedName>
        <fullName evidence="3">Death on curing protein, Doc toxin</fullName>
    </recommendedName>
</protein>
<name>A0A3B0ZUI9_9ZZZZ</name>
<accession>A0A3B0ZUI9</accession>
<dbReference type="Pfam" id="PF05016">
    <property type="entry name" value="ParE_toxin"/>
    <property type="match status" value="1"/>
</dbReference>
<dbReference type="EMBL" id="UOFU01000112">
    <property type="protein sequence ID" value="VAW97148.1"/>
    <property type="molecule type" value="Genomic_DNA"/>
</dbReference>
<sequence>MLVNNPDIGKGADEVSPGLLSHSIESHVIYYKRQGDDIVIVRVLHKRMLPDKHL</sequence>
<evidence type="ECO:0000256" key="1">
    <source>
        <dbReference type="ARBA" id="ARBA00022649"/>
    </source>
</evidence>
<dbReference type="AlphaFoldDB" id="A0A3B0ZUI9"/>
<reference evidence="2" key="1">
    <citation type="submission" date="2018-06" db="EMBL/GenBank/DDBJ databases">
        <authorList>
            <person name="Zhirakovskaya E."/>
        </authorList>
    </citation>
    <scope>NUCLEOTIDE SEQUENCE</scope>
</reference>
<proteinExistence type="predicted"/>
<dbReference type="InterPro" id="IPR035093">
    <property type="entry name" value="RelE/ParE_toxin_dom_sf"/>
</dbReference>
<keyword evidence="1" id="KW-1277">Toxin-antitoxin system</keyword>